<evidence type="ECO:0000256" key="3">
    <source>
        <dbReference type="ARBA" id="ARBA00006759"/>
    </source>
</evidence>
<evidence type="ECO:0000256" key="1">
    <source>
        <dbReference type="ARBA" id="ARBA00001623"/>
    </source>
</evidence>
<evidence type="ECO:0000256" key="5">
    <source>
        <dbReference type="ARBA" id="ARBA00022801"/>
    </source>
</evidence>
<dbReference type="InterPro" id="IPR001279">
    <property type="entry name" value="Metallo-B-lactamas"/>
</dbReference>
<sequence length="261" mass="28398">MRLLALPALSDNYIWALSGDDEAALIVDPGDAAPVLAAAAHGLRPVGILLTHHHDDHIGATPALRERWPNIPVFAPDDGRIASATAQVGDGVKIHVDGWTLDVLAVPGHTRSHIAYYLERGGRATDRIVFSGDTLFSLGCGRLFEGTPAQMLASLTRLAALPDDTRVCCGHEYTLSNAAFARVVEPDNPALQRRTEQAQAMRDAGRPTLPSSIAEERETNPFLRTRQPGVIRAIAHRLGREPADEVETFAELRRWKDGFRA</sequence>
<keyword evidence="6 7" id="KW-0862">Zinc</keyword>
<evidence type="ECO:0000259" key="8">
    <source>
        <dbReference type="SMART" id="SM00849"/>
    </source>
</evidence>
<keyword evidence="4 7" id="KW-0479">Metal-binding</keyword>
<dbReference type="InterPro" id="IPR050110">
    <property type="entry name" value="Glyoxalase_II_hydrolase"/>
</dbReference>
<comment type="similarity">
    <text evidence="3 7">Belongs to the metallo-beta-lactamase superfamily. Glyoxalase II family.</text>
</comment>
<dbReference type="InterPro" id="IPR036866">
    <property type="entry name" value="RibonucZ/Hydroxyglut_hydro"/>
</dbReference>
<protein>
    <recommendedName>
        <fullName evidence="7">Hydroxyacylglutathione hydrolase</fullName>
        <ecNumber evidence="7">3.1.2.6</ecNumber>
    </recommendedName>
    <alternativeName>
        <fullName evidence="7">Glyoxalase II</fullName>
        <shortName evidence="7">Glx II</shortName>
    </alternativeName>
</protein>
<dbReference type="CDD" id="cd07723">
    <property type="entry name" value="hydroxyacylglutathione_hydrolase_MBL-fold"/>
    <property type="match status" value="1"/>
</dbReference>
<comment type="function">
    <text evidence="7">Thiolesterase that catalyzes the hydrolysis of S-D-lactoyl-glutathione to form glutathione and D-lactic acid.</text>
</comment>
<dbReference type="InterPro" id="IPR017782">
    <property type="entry name" value="Hydroxyacylglutathione_Hdrlase"/>
</dbReference>
<feature type="binding site" evidence="7">
    <location>
        <position position="133"/>
    </location>
    <ligand>
        <name>Zn(2+)</name>
        <dbReference type="ChEBI" id="CHEBI:29105"/>
        <label>1</label>
    </ligand>
</feature>
<dbReference type="HAMAP" id="MF_01374">
    <property type="entry name" value="Glyoxalase_2"/>
    <property type="match status" value="1"/>
</dbReference>
<feature type="binding site" evidence="7">
    <location>
        <position position="133"/>
    </location>
    <ligand>
        <name>Zn(2+)</name>
        <dbReference type="ChEBI" id="CHEBI:29105"/>
        <label>2</label>
    </ligand>
</feature>
<feature type="binding site" evidence="7">
    <location>
        <position position="52"/>
    </location>
    <ligand>
        <name>Zn(2+)</name>
        <dbReference type="ChEBI" id="CHEBI:29105"/>
        <label>1</label>
    </ligand>
</feature>
<evidence type="ECO:0000256" key="7">
    <source>
        <dbReference type="HAMAP-Rule" id="MF_01374"/>
    </source>
</evidence>
<accession>A0ABY3XHM5</accession>
<dbReference type="InterPro" id="IPR032282">
    <property type="entry name" value="HAGH_C"/>
</dbReference>
<dbReference type="Proteomes" id="UP000829194">
    <property type="component" value="Chromosome"/>
</dbReference>
<dbReference type="Pfam" id="PF00753">
    <property type="entry name" value="Lactamase_B"/>
    <property type="match status" value="1"/>
</dbReference>
<feature type="binding site" evidence="7">
    <location>
        <position position="54"/>
    </location>
    <ligand>
        <name>Zn(2+)</name>
        <dbReference type="ChEBI" id="CHEBI:29105"/>
        <label>1</label>
    </ligand>
</feature>
<keyword evidence="10" id="KW-1185">Reference proteome</keyword>
<dbReference type="NCBIfam" id="TIGR03413">
    <property type="entry name" value="GSH_gloB"/>
    <property type="match status" value="1"/>
</dbReference>
<comment type="cofactor">
    <cofactor evidence="7">
        <name>Zn(2+)</name>
        <dbReference type="ChEBI" id="CHEBI:29105"/>
    </cofactor>
    <text evidence="7">Binds 2 Zn(2+) ions per subunit.</text>
</comment>
<dbReference type="GO" id="GO:0004416">
    <property type="term" value="F:hydroxyacylglutathione hydrolase activity"/>
    <property type="evidence" value="ECO:0007669"/>
    <property type="project" value="UniProtKB-EC"/>
</dbReference>
<dbReference type="EC" id="3.1.2.6" evidence="7"/>
<comment type="subunit">
    <text evidence="7">Monomer.</text>
</comment>
<evidence type="ECO:0000313" key="10">
    <source>
        <dbReference type="Proteomes" id="UP000829194"/>
    </source>
</evidence>
<feature type="binding site" evidence="7">
    <location>
        <position position="57"/>
    </location>
    <ligand>
        <name>Zn(2+)</name>
        <dbReference type="ChEBI" id="CHEBI:29105"/>
        <label>2</label>
    </ligand>
</feature>
<comment type="pathway">
    <text evidence="2 7">Secondary metabolite metabolism; methylglyoxal degradation; (R)-lactate from methylglyoxal: step 2/2.</text>
</comment>
<evidence type="ECO:0000256" key="2">
    <source>
        <dbReference type="ARBA" id="ARBA00004963"/>
    </source>
</evidence>
<dbReference type="PIRSF" id="PIRSF005457">
    <property type="entry name" value="Glx"/>
    <property type="match status" value="1"/>
</dbReference>
<dbReference type="PANTHER" id="PTHR43705">
    <property type="entry name" value="HYDROXYACYLGLUTATHIONE HYDROLASE"/>
    <property type="match status" value="1"/>
</dbReference>
<evidence type="ECO:0000256" key="4">
    <source>
        <dbReference type="ARBA" id="ARBA00022723"/>
    </source>
</evidence>
<dbReference type="RefSeq" id="WP_057942321.1">
    <property type="nucleotide sequence ID" value="NZ_CP011131.1"/>
</dbReference>
<feature type="binding site" evidence="7">
    <location>
        <position position="171"/>
    </location>
    <ligand>
        <name>Zn(2+)</name>
        <dbReference type="ChEBI" id="CHEBI:29105"/>
        <label>2</label>
    </ligand>
</feature>
<dbReference type="Pfam" id="PF16123">
    <property type="entry name" value="HAGH_C"/>
    <property type="match status" value="1"/>
</dbReference>
<feature type="binding site" evidence="7">
    <location>
        <position position="56"/>
    </location>
    <ligand>
        <name>Zn(2+)</name>
        <dbReference type="ChEBI" id="CHEBI:29105"/>
        <label>2</label>
    </ligand>
</feature>
<evidence type="ECO:0000313" key="9">
    <source>
        <dbReference type="EMBL" id="UNP31154.1"/>
    </source>
</evidence>
<dbReference type="Gene3D" id="3.60.15.10">
    <property type="entry name" value="Ribonuclease Z/Hydroxyacylglutathione hydrolase-like"/>
    <property type="match status" value="1"/>
</dbReference>
<gene>
    <name evidence="7 9" type="primary">gloB</name>
    <name evidence="9" type="ORF">MOV92_07880</name>
</gene>
<name>A0ABY3XHM5_9GAMM</name>
<keyword evidence="5 7" id="KW-0378">Hydrolase</keyword>
<comment type="catalytic activity">
    <reaction evidence="1 7">
        <text>an S-(2-hydroxyacyl)glutathione + H2O = a 2-hydroxy carboxylate + glutathione + H(+)</text>
        <dbReference type="Rhea" id="RHEA:21864"/>
        <dbReference type="ChEBI" id="CHEBI:15377"/>
        <dbReference type="ChEBI" id="CHEBI:15378"/>
        <dbReference type="ChEBI" id="CHEBI:57925"/>
        <dbReference type="ChEBI" id="CHEBI:58896"/>
        <dbReference type="ChEBI" id="CHEBI:71261"/>
        <dbReference type="EC" id="3.1.2.6"/>
    </reaction>
</comment>
<dbReference type="SMART" id="SM00849">
    <property type="entry name" value="Lactamase_B"/>
    <property type="match status" value="1"/>
</dbReference>
<evidence type="ECO:0000256" key="6">
    <source>
        <dbReference type="ARBA" id="ARBA00022833"/>
    </source>
</evidence>
<dbReference type="EMBL" id="CP093547">
    <property type="protein sequence ID" value="UNP31154.1"/>
    <property type="molecule type" value="Genomic_DNA"/>
</dbReference>
<organism evidence="9 10">
    <name type="scientific">Lysobacter gummosus</name>
    <dbReference type="NCBI Taxonomy" id="262324"/>
    <lineage>
        <taxon>Bacteria</taxon>
        <taxon>Pseudomonadati</taxon>
        <taxon>Pseudomonadota</taxon>
        <taxon>Gammaproteobacteria</taxon>
        <taxon>Lysobacterales</taxon>
        <taxon>Lysobacteraceae</taxon>
        <taxon>Lysobacter</taxon>
    </lineage>
</organism>
<dbReference type="SUPFAM" id="SSF56281">
    <property type="entry name" value="Metallo-hydrolase/oxidoreductase"/>
    <property type="match status" value="1"/>
</dbReference>
<feature type="domain" description="Metallo-beta-lactamase" evidence="8">
    <location>
        <begin position="11"/>
        <end position="171"/>
    </location>
</feature>
<reference evidence="9 10" key="1">
    <citation type="submission" date="2022-03" db="EMBL/GenBank/DDBJ databases">
        <title>Complete genome sequence of Lysobacter capsici VKM B-2533 and Lysobacter gummosus 10.1.1, promising sources of lytic agents.</title>
        <authorList>
            <person name="Tarlachkov S.V."/>
            <person name="Kudryakova I.V."/>
            <person name="Afoshin A.S."/>
            <person name="Leontyevskaya E.A."/>
            <person name="Leontyevskaya N.V."/>
        </authorList>
    </citation>
    <scope>NUCLEOTIDE SEQUENCE [LARGE SCALE GENOMIC DNA]</scope>
    <source>
        <strain evidence="9 10">10.1.1</strain>
    </source>
</reference>
<proteinExistence type="inferred from homology"/>
<dbReference type="InterPro" id="IPR035680">
    <property type="entry name" value="Clx_II_MBL"/>
</dbReference>
<feature type="binding site" evidence="7">
    <location>
        <position position="109"/>
    </location>
    <ligand>
        <name>Zn(2+)</name>
        <dbReference type="ChEBI" id="CHEBI:29105"/>
        <label>1</label>
    </ligand>
</feature>
<dbReference type="PANTHER" id="PTHR43705:SF1">
    <property type="entry name" value="HYDROXYACYLGLUTATHIONE HYDROLASE GLOB"/>
    <property type="match status" value="1"/>
</dbReference>